<feature type="region of interest" description="Disordered" evidence="1">
    <location>
        <begin position="1"/>
        <end position="196"/>
    </location>
</feature>
<accession>A0A6J4N0F7</accession>
<dbReference type="EMBL" id="CADCTW010000238">
    <property type="protein sequence ID" value="CAA9369544.1"/>
    <property type="molecule type" value="Genomic_DNA"/>
</dbReference>
<name>A0A6J4N0F7_9BACT</name>
<dbReference type="AlphaFoldDB" id="A0A6J4N0F7"/>
<feature type="compositionally biased region" description="Basic and acidic residues" evidence="1">
    <location>
        <begin position="46"/>
        <end position="60"/>
    </location>
</feature>
<organism evidence="2">
    <name type="scientific">uncultured Gemmatimonadota bacterium</name>
    <dbReference type="NCBI Taxonomy" id="203437"/>
    <lineage>
        <taxon>Bacteria</taxon>
        <taxon>Pseudomonadati</taxon>
        <taxon>Gemmatimonadota</taxon>
        <taxon>environmental samples</taxon>
    </lineage>
</organism>
<feature type="non-terminal residue" evidence="2">
    <location>
        <position position="196"/>
    </location>
</feature>
<feature type="compositionally biased region" description="Basic residues" evidence="1">
    <location>
        <begin position="8"/>
        <end position="24"/>
    </location>
</feature>
<sequence>DDREPAPHPRRGVGRGERHHRRHGRGDALGRDGDGEVPGSGGAVHGADRAGDRGLARDGRGPALRHAHHHQLRRPHPHRARRGGRHGGGRAPPAGPRDRDLHQQRLHRARGLVLPAAGPNPGHHGHGAHLQPAGAGVGHHPRPLLGGNLVRGDDGVRALRSGEPRPRLPGRPHGGDGGVPDPRAGDDESAAGRGGV</sequence>
<evidence type="ECO:0000313" key="2">
    <source>
        <dbReference type="EMBL" id="CAA9369544.1"/>
    </source>
</evidence>
<proteinExistence type="predicted"/>
<feature type="non-terminal residue" evidence="2">
    <location>
        <position position="1"/>
    </location>
</feature>
<reference evidence="2" key="1">
    <citation type="submission" date="2020-02" db="EMBL/GenBank/DDBJ databases">
        <authorList>
            <person name="Meier V. D."/>
        </authorList>
    </citation>
    <scope>NUCLEOTIDE SEQUENCE</scope>
    <source>
        <strain evidence="2">AVDCRST_MAG68</strain>
    </source>
</reference>
<keyword evidence="2" id="KW-0418">Kinase</keyword>
<gene>
    <name evidence="2" type="ORF">AVDCRST_MAG68-5369</name>
</gene>
<keyword evidence="2" id="KW-0670">Pyruvate</keyword>
<feature type="compositionally biased region" description="Basic and acidic residues" evidence="1">
    <location>
        <begin position="151"/>
        <end position="166"/>
    </location>
</feature>
<protein>
    <submittedName>
        <fullName evidence="2">Pyruvate kinase</fullName>
        <ecNumber evidence="2">2.7.1.40</ecNumber>
    </submittedName>
</protein>
<keyword evidence="2" id="KW-0808">Transferase</keyword>
<dbReference type="GO" id="GO:0004743">
    <property type="term" value="F:pyruvate kinase activity"/>
    <property type="evidence" value="ECO:0007669"/>
    <property type="project" value="UniProtKB-EC"/>
</dbReference>
<dbReference type="GO" id="GO:0016301">
    <property type="term" value="F:kinase activity"/>
    <property type="evidence" value="ECO:0007669"/>
    <property type="project" value="UniProtKB-KW"/>
</dbReference>
<feature type="compositionally biased region" description="Basic residues" evidence="1">
    <location>
        <begin position="63"/>
        <end position="88"/>
    </location>
</feature>
<feature type="compositionally biased region" description="Basic and acidic residues" evidence="1">
    <location>
        <begin position="25"/>
        <end position="34"/>
    </location>
</feature>
<evidence type="ECO:0000256" key="1">
    <source>
        <dbReference type="SAM" id="MobiDB-lite"/>
    </source>
</evidence>
<dbReference type="EC" id="2.7.1.40" evidence="2"/>